<reference evidence="6" key="2">
    <citation type="submission" date="2012-03" db="EMBL/GenBank/DDBJ databases">
        <authorList>
            <person name="Koskinen P."/>
            <person name="Laine P."/>
            <person name="Niemi O."/>
            <person name="Nykyri J."/>
            <person name="Harjunpaa H."/>
            <person name="Auvinen P."/>
            <person name="Paulin L."/>
            <person name="Pirhonen M."/>
            <person name="Palva T."/>
            <person name="Holm L."/>
        </authorList>
    </citation>
    <scope>NUCLEOTIDE SEQUENCE</scope>
    <source>
        <strain evidence="6">SCC3193</strain>
    </source>
</reference>
<evidence type="ECO:0000256" key="3">
    <source>
        <dbReference type="ARBA" id="ARBA00022801"/>
    </source>
</evidence>
<dbReference type="Proteomes" id="UP001194579">
    <property type="component" value="Unassembled WGS sequence"/>
</dbReference>
<dbReference type="InterPro" id="IPR000801">
    <property type="entry name" value="Esterase-like"/>
</dbReference>
<dbReference type="Gene3D" id="2.60.40.10">
    <property type="entry name" value="Immunoglobulins"/>
    <property type="match status" value="1"/>
</dbReference>
<dbReference type="GO" id="GO:0005737">
    <property type="term" value="C:cytoplasm"/>
    <property type="evidence" value="ECO:0007669"/>
    <property type="project" value="UniProtKB-SubCell"/>
</dbReference>
<dbReference type="EC" id="3.1.1.-" evidence="7"/>
<dbReference type="InterPro" id="IPR014756">
    <property type="entry name" value="Ig_E-set"/>
</dbReference>
<dbReference type="GO" id="GO:0008849">
    <property type="term" value="F:enterochelin esterase activity"/>
    <property type="evidence" value="ECO:0007669"/>
    <property type="project" value="InterPro"/>
</dbReference>
<evidence type="ECO:0000256" key="4">
    <source>
        <dbReference type="ARBA" id="ARBA00024201"/>
    </source>
</evidence>
<dbReference type="Pfam" id="PF00756">
    <property type="entry name" value="Esterase"/>
    <property type="match status" value="1"/>
</dbReference>
<evidence type="ECO:0000256" key="2">
    <source>
        <dbReference type="ARBA" id="ARBA00022490"/>
    </source>
</evidence>
<dbReference type="InterPro" id="IPR029058">
    <property type="entry name" value="AB_hydrolase_fold"/>
</dbReference>
<dbReference type="SUPFAM" id="SSF53474">
    <property type="entry name" value="alpha/beta-Hydrolases"/>
    <property type="match status" value="1"/>
</dbReference>
<dbReference type="Proteomes" id="UP000008044">
    <property type="component" value="Chromosome"/>
</dbReference>
<comment type="similarity">
    <text evidence="4">Belongs to the Fes family.</text>
</comment>
<dbReference type="InterPro" id="IPR050583">
    <property type="entry name" value="Mycobacterial_A85_antigen"/>
</dbReference>
<reference evidence="6 8" key="1">
    <citation type="journal article" date="2012" name="J. Bacteriol.">
        <title>Genome sequence of Pectobacterium sp. strain SCC3193.</title>
        <authorList>
            <person name="Koskinen J.P."/>
            <person name="Laine P."/>
            <person name="Niemi O."/>
            <person name="Nykyri J."/>
            <person name="Harjunpaa H."/>
            <person name="Auvinen P."/>
            <person name="Paulin L."/>
            <person name="Pirhonen M."/>
            <person name="Palva T."/>
            <person name="Holm L."/>
        </authorList>
    </citation>
    <scope>NUCLEOTIDE SEQUENCE [LARGE SCALE GENOMIC DNA]</scope>
    <source>
        <strain evidence="6 8">SCC3193</strain>
    </source>
</reference>
<dbReference type="NCBIfam" id="NF007758">
    <property type="entry name" value="PRK10439.1"/>
    <property type="match status" value="1"/>
</dbReference>
<dbReference type="STRING" id="1905730.W5S_3876"/>
<sequence>MQEKHIIHRAAVLLASPFVGEAGWWHDLARIGTPVVEPCGEKRVQITFFWRDPEGTEQHSTIQRVYIDINGVTDHHSAMPQSLQRLAGTDVWHWSTDIESDWRGSYSLLPIRREQLPPVFADECEQREWWCSLFPHAIADPLNLVKPFITHWGESLSAAHMPDAPPQAAWHALDVGQVWEADPSRLHVFSWQSTLLGNVRRIWLYTTGEGVTPSQRPLSIILDGQKWAEEMPLFQALDEETRRASLPPAVWLFIDVIDMSYREQELTCNKAFWLAVQEELLPLAKQYASFSDEPDRTVVSGQSYGGLSALFAGIFWPQRFGRVLTQSGSFWWPNVEWVTHFSENLEQDEGWLITQARQPRSAVPPLVIFQDVGTRETDMAFVNRQMNQALCHAGHQIHYREYAGGHDTLCWRGGLIDGFRWLLSDANAVNKHTQTEQGEDDEPGTAKSF</sequence>
<dbReference type="PANTHER" id="PTHR48098:SF3">
    <property type="entry name" value="IRON(III) ENTEROBACTIN ESTERASE"/>
    <property type="match status" value="1"/>
</dbReference>
<evidence type="ECO:0000313" key="7">
    <source>
        <dbReference type="EMBL" id="MBI0554375.1"/>
    </source>
</evidence>
<reference evidence="7" key="4">
    <citation type="submission" date="2024-05" db="EMBL/GenBank/DDBJ databases">
        <title>Identification of Pectobacterium versatile causing blackleg of potato from New York State with a whole genome sequencing approach.</title>
        <authorList>
            <person name="Ma X."/>
            <person name="Swingle B."/>
        </authorList>
    </citation>
    <scope>NUCLEOTIDE SEQUENCE</scope>
    <source>
        <strain evidence="7">NY1588A</strain>
    </source>
</reference>
<dbReference type="GO" id="GO:0005506">
    <property type="term" value="F:iron ion binding"/>
    <property type="evidence" value="ECO:0007669"/>
    <property type="project" value="InterPro"/>
</dbReference>
<dbReference type="InterPro" id="IPR013783">
    <property type="entry name" value="Ig-like_fold"/>
</dbReference>
<dbReference type="Pfam" id="PF11806">
    <property type="entry name" value="Enterochelin_N"/>
    <property type="match status" value="1"/>
</dbReference>
<dbReference type="eggNOG" id="COG2382">
    <property type="taxonomic scope" value="Bacteria"/>
</dbReference>
<dbReference type="SUPFAM" id="SSF81296">
    <property type="entry name" value="E set domains"/>
    <property type="match status" value="1"/>
</dbReference>
<dbReference type="RefSeq" id="WP_014701385.1">
    <property type="nucleotide sequence ID" value="NC_017845.1"/>
</dbReference>
<gene>
    <name evidence="7" type="primary">fes</name>
    <name evidence="6" type="ordered locus">W5S_3876</name>
    <name evidence="7" type="ORF">F6Q06_07695</name>
</gene>
<evidence type="ECO:0000256" key="1">
    <source>
        <dbReference type="ARBA" id="ARBA00004496"/>
    </source>
</evidence>
<accession>A0A0H3ICZ0</accession>
<evidence type="ECO:0000313" key="6">
    <source>
        <dbReference type="EMBL" id="AFI91939.1"/>
    </source>
</evidence>
<evidence type="ECO:0000313" key="9">
    <source>
        <dbReference type="Proteomes" id="UP001194579"/>
    </source>
</evidence>
<dbReference type="EMBL" id="CP003415">
    <property type="protein sequence ID" value="AFI91939.1"/>
    <property type="molecule type" value="Genomic_DNA"/>
</dbReference>
<evidence type="ECO:0000259" key="5">
    <source>
        <dbReference type="Pfam" id="PF11806"/>
    </source>
</evidence>
<protein>
    <submittedName>
        <fullName evidence="6">Enterochelin esterase</fullName>
        <ecNumber evidence="7">3.1.1.-</ecNumber>
    </submittedName>
</protein>
<dbReference type="ESTHER" id="pecww-d0klz1">
    <property type="family name" value="A85-IroE-IroD-Fes-Yiel"/>
</dbReference>
<keyword evidence="2" id="KW-0963">Cytoplasm</keyword>
<dbReference type="EMBL" id="WABS01000012">
    <property type="protein sequence ID" value="MBI0554375.1"/>
    <property type="molecule type" value="Genomic_DNA"/>
</dbReference>
<comment type="subcellular location">
    <subcellularLocation>
        <location evidence="1">Cytoplasm</location>
    </subcellularLocation>
</comment>
<dbReference type="PANTHER" id="PTHR48098">
    <property type="entry name" value="ENTEROCHELIN ESTERASE-RELATED"/>
    <property type="match status" value="1"/>
</dbReference>
<dbReference type="KEGG" id="pec:W5S_3876"/>
<evidence type="ECO:0000313" key="8">
    <source>
        <dbReference type="Proteomes" id="UP000008044"/>
    </source>
</evidence>
<dbReference type="InterPro" id="IPR021764">
    <property type="entry name" value="Enterochelin_esterase_N"/>
</dbReference>
<organism evidence="6 8">
    <name type="scientific">Pectobacterium parmentieri</name>
    <dbReference type="NCBI Taxonomy" id="1905730"/>
    <lineage>
        <taxon>Bacteria</taxon>
        <taxon>Pseudomonadati</taxon>
        <taxon>Pseudomonadota</taxon>
        <taxon>Gammaproteobacteria</taxon>
        <taxon>Enterobacterales</taxon>
        <taxon>Pectobacteriaceae</taxon>
        <taxon>Pectobacterium</taxon>
    </lineage>
</organism>
<proteinExistence type="inferred from homology"/>
<dbReference type="HOGENOM" id="CLU_024314_3_0_6"/>
<keyword evidence="9" id="KW-1185">Reference proteome</keyword>
<dbReference type="AlphaFoldDB" id="A0A0H3ICZ0"/>
<dbReference type="Gene3D" id="3.40.50.1820">
    <property type="entry name" value="alpha/beta hydrolase"/>
    <property type="match status" value="1"/>
</dbReference>
<reference evidence="9" key="3">
    <citation type="submission" date="2023-07" db="EMBL/GenBank/DDBJ databases">
        <title>Identification of Pectobacterium versatile causing blackleg of potato from New York State with a whole genome sequencing approach.</title>
        <authorList>
            <person name="Ma X."/>
            <person name="Swingle B."/>
        </authorList>
    </citation>
    <scope>NUCLEOTIDE SEQUENCE [LARGE SCALE GENOMIC DNA]</scope>
    <source>
        <strain evidence="9">NY1588A</strain>
    </source>
</reference>
<keyword evidence="3 7" id="KW-0378">Hydrolase</keyword>
<dbReference type="GO" id="GO:0006826">
    <property type="term" value="P:iron ion transport"/>
    <property type="evidence" value="ECO:0007669"/>
    <property type="project" value="InterPro"/>
</dbReference>
<feature type="domain" description="Enterochelin esterase N-terminal" evidence="5">
    <location>
        <begin position="46"/>
        <end position="170"/>
    </location>
</feature>
<dbReference type="PATRIC" id="fig|1166016.3.peg.3940"/>
<name>A0A0H3ICZ0_PECPM</name>